<keyword evidence="2" id="KW-1185">Reference proteome</keyword>
<dbReference type="Proteomes" id="UP000250796">
    <property type="component" value="Chromosome MESINF"/>
</dbReference>
<accession>A0A7Z7LGT7</accession>
<reference evidence="1 2" key="1">
    <citation type="submission" date="2017-01" db="EMBL/GenBank/DDBJ databases">
        <authorList>
            <person name="Erauso G."/>
        </authorList>
    </citation>
    <scope>NUCLEOTIDE SEQUENCE [LARGE SCALE GENOMIC DNA]</scope>
    <source>
        <strain evidence="1">MESINF1</strain>
    </source>
</reference>
<protein>
    <submittedName>
        <fullName evidence="1">Uncharacterized protein</fullName>
    </submittedName>
</protein>
<evidence type="ECO:0000313" key="2">
    <source>
        <dbReference type="Proteomes" id="UP000250796"/>
    </source>
</evidence>
<evidence type="ECO:0000313" key="1">
    <source>
        <dbReference type="EMBL" id="SSC13490.1"/>
    </source>
</evidence>
<dbReference type="RefSeq" id="WP_169699638.1">
    <property type="nucleotide sequence ID" value="NZ_LS974202.1"/>
</dbReference>
<dbReference type="AlphaFoldDB" id="A0A7Z7LGT7"/>
<dbReference type="EMBL" id="LS974202">
    <property type="protein sequence ID" value="SSC13490.1"/>
    <property type="molecule type" value="Genomic_DNA"/>
</dbReference>
<dbReference type="KEGG" id="minf:MESINF_2050"/>
<organism evidence="1 2">
    <name type="scientific">Mesotoga infera</name>
    <dbReference type="NCBI Taxonomy" id="1236046"/>
    <lineage>
        <taxon>Bacteria</taxon>
        <taxon>Thermotogati</taxon>
        <taxon>Thermotogota</taxon>
        <taxon>Thermotogae</taxon>
        <taxon>Kosmotogales</taxon>
        <taxon>Kosmotogaceae</taxon>
        <taxon>Mesotoga</taxon>
    </lineage>
</organism>
<proteinExistence type="predicted"/>
<gene>
    <name evidence="1" type="ORF">MESINF_2050</name>
</gene>
<sequence>MYGNSILSWTFRKIKKVIGGSDQIMRWGGDESTLRLASSDRSKTNMTVERFGLM</sequence>
<name>A0A7Z7LGT7_9BACT</name>